<protein>
    <submittedName>
        <fullName evidence="1">Uncharacterized protein</fullName>
    </submittedName>
</protein>
<dbReference type="Proteomes" id="UP000178841">
    <property type="component" value="Unassembled WGS sequence"/>
</dbReference>
<dbReference type="AlphaFoldDB" id="A0A1G2CR09"/>
<evidence type="ECO:0000313" key="2">
    <source>
        <dbReference type="Proteomes" id="UP000178841"/>
    </source>
</evidence>
<name>A0A1G2CR09_9BACT</name>
<reference evidence="1 2" key="1">
    <citation type="journal article" date="2016" name="Nat. Commun.">
        <title>Thousands of microbial genomes shed light on interconnected biogeochemical processes in an aquifer system.</title>
        <authorList>
            <person name="Anantharaman K."/>
            <person name="Brown C.T."/>
            <person name="Hug L.A."/>
            <person name="Sharon I."/>
            <person name="Castelle C.J."/>
            <person name="Probst A.J."/>
            <person name="Thomas B.C."/>
            <person name="Singh A."/>
            <person name="Wilkins M.J."/>
            <person name="Karaoz U."/>
            <person name="Brodie E.L."/>
            <person name="Williams K.H."/>
            <person name="Hubbard S.S."/>
            <person name="Banfield J.F."/>
        </authorList>
    </citation>
    <scope>NUCLEOTIDE SEQUENCE [LARGE SCALE GENOMIC DNA]</scope>
</reference>
<dbReference type="EMBL" id="MHLH01000015">
    <property type="protein sequence ID" value="OGZ03825.1"/>
    <property type="molecule type" value="Genomic_DNA"/>
</dbReference>
<evidence type="ECO:0000313" key="1">
    <source>
        <dbReference type="EMBL" id="OGZ03825.1"/>
    </source>
</evidence>
<accession>A0A1G2CR09</accession>
<organism evidence="1 2">
    <name type="scientific">Candidatus Lloydbacteria bacterium RIFCSPHIGHO2_01_FULL_41_20</name>
    <dbReference type="NCBI Taxonomy" id="1798657"/>
    <lineage>
        <taxon>Bacteria</taxon>
        <taxon>Candidatus Lloydiibacteriota</taxon>
    </lineage>
</organism>
<comment type="caution">
    <text evidence="1">The sequence shown here is derived from an EMBL/GenBank/DDBJ whole genome shotgun (WGS) entry which is preliminary data.</text>
</comment>
<proteinExistence type="predicted"/>
<sequence>MEKFDTEPEKPNEKVDKDRRNFLGKALGAGMALAGGLSTEAFSKDKSHSRESNARVTFVGINLTDLEKEALTNEVQTLRPGARAEFKARQSKTENGTEVTVVGVLIMYQGKIYQGGKASVGADLFEPAMESLRDALK</sequence>
<gene>
    <name evidence="1" type="ORF">A2648_02630</name>
</gene>
<dbReference type="STRING" id="1798657.A2648_02630"/>